<feature type="compositionally biased region" description="Acidic residues" evidence="1">
    <location>
        <begin position="302"/>
        <end position="312"/>
    </location>
</feature>
<comment type="caution">
    <text evidence="2">The sequence shown here is derived from an EMBL/GenBank/DDBJ whole genome shotgun (WGS) entry which is preliminary data.</text>
</comment>
<accession>A0A7J9HLC1</accession>
<name>A0A7J9HLC1_9ROSI</name>
<dbReference type="PANTHER" id="PTHR33828:SF1">
    <property type="entry name" value="OS05G0596200 PROTEIN"/>
    <property type="match status" value="1"/>
</dbReference>
<evidence type="ECO:0000313" key="2">
    <source>
        <dbReference type="EMBL" id="MBA0810602.1"/>
    </source>
</evidence>
<proteinExistence type="predicted"/>
<reference evidence="2 3" key="1">
    <citation type="journal article" date="2019" name="Genome Biol. Evol.">
        <title>Insights into the evolution of the New World diploid cottons (Gossypium, subgenus Houzingenia) based on genome sequencing.</title>
        <authorList>
            <person name="Grover C.E."/>
            <person name="Arick M.A. 2nd"/>
            <person name="Thrash A."/>
            <person name="Conover J.L."/>
            <person name="Sanders W.S."/>
            <person name="Peterson D.G."/>
            <person name="Frelichowski J.E."/>
            <person name="Scheffler J.A."/>
            <person name="Scheffler B.E."/>
            <person name="Wendel J.F."/>
        </authorList>
    </citation>
    <scope>NUCLEOTIDE SEQUENCE [LARGE SCALE GENOMIC DNA]</scope>
    <source>
        <strain evidence="2">0</strain>
        <tissue evidence="2">Leaf</tissue>
    </source>
</reference>
<organism evidence="2 3">
    <name type="scientific">Gossypium harknessii</name>
    <dbReference type="NCBI Taxonomy" id="34285"/>
    <lineage>
        <taxon>Eukaryota</taxon>
        <taxon>Viridiplantae</taxon>
        <taxon>Streptophyta</taxon>
        <taxon>Embryophyta</taxon>
        <taxon>Tracheophyta</taxon>
        <taxon>Spermatophyta</taxon>
        <taxon>Magnoliopsida</taxon>
        <taxon>eudicotyledons</taxon>
        <taxon>Gunneridae</taxon>
        <taxon>Pentapetalae</taxon>
        <taxon>rosids</taxon>
        <taxon>malvids</taxon>
        <taxon>Malvales</taxon>
        <taxon>Malvaceae</taxon>
        <taxon>Malvoideae</taxon>
        <taxon>Gossypium</taxon>
    </lineage>
</organism>
<dbReference type="EMBL" id="JABFAD010000010">
    <property type="protein sequence ID" value="MBA0810602.1"/>
    <property type="molecule type" value="Genomic_DNA"/>
</dbReference>
<dbReference type="Proteomes" id="UP000593560">
    <property type="component" value="Unassembled WGS sequence"/>
</dbReference>
<dbReference type="PANTHER" id="PTHR33828">
    <property type="entry name" value="OS05G0596200 PROTEIN"/>
    <property type="match status" value="1"/>
</dbReference>
<protein>
    <submittedName>
        <fullName evidence="2">Uncharacterized protein</fullName>
    </submittedName>
</protein>
<evidence type="ECO:0000256" key="1">
    <source>
        <dbReference type="SAM" id="MobiDB-lite"/>
    </source>
</evidence>
<evidence type="ECO:0000313" key="3">
    <source>
        <dbReference type="Proteomes" id="UP000593560"/>
    </source>
</evidence>
<dbReference type="AlphaFoldDB" id="A0A7J9HLC1"/>
<gene>
    <name evidence="2" type="ORF">Gohar_002576</name>
</gene>
<keyword evidence="3" id="KW-1185">Reference proteome</keyword>
<dbReference type="OrthoDB" id="361835at2759"/>
<feature type="compositionally biased region" description="Polar residues" evidence="1">
    <location>
        <begin position="278"/>
        <end position="288"/>
    </location>
</feature>
<feature type="region of interest" description="Disordered" evidence="1">
    <location>
        <begin position="61"/>
        <end position="103"/>
    </location>
</feature>
<sequence>MGLIRLVPPVKKAQLVPPFRKAPPNPYHIPHFLSVLSSVASTPPTTYHFEMSTETKANLVKMKPSGQDGSSKGKFDAAMNKRKLESSSKQPVGAKQKSATTKAEVHAAVPRASWRFLSVGKEAFDIIVKSKTSSSSSKTSTITKAKVREKKVYTLPGQKHDPPEEHLFDVLRAAQFDLRASSVEVPFFLCDASLFFGHYDNYCLMWFHRFDPNEDNYLQKVNFTSLLNYGMTWFNCRMMEHGLLSPEKDRKAYEKKQRRQKQLRTGTPIKSWKPSGKPESSQKQQLVSRNGDVKAKKRINNDIDDDDDDDDNFILSPKRRKG</sequence>
<feature type="region of interest" description="Disordered" evidence="1">
    <location>
        <begin position="250"/>
        <end position="322"/>
    </location>
</feature>